<sequence>MSQALPPTEFEPCEKVLIPQKLYYRRGAFQTIATEISTIKCAIFANNDDLEIMKLVEKELNKIAGIVRVYPMFLDDSNHTTAQMTINSIIPSVDTVVAVGSSKLFNEIAQVLHKTPKQLVVLPTDGKPLALMTGTFVSEAGTIVHDEKLIPEFVILDSGLTHRITKQDTFMLAEVASVEEETVMGTWTKTAQTLSAALLEGYGKIDMPVWKERATNLVGITMLGKPDGNRVVKILGLI</sequence>
<proteinExistence type="predicted"/>
<evidence type="ECO:0000313" key="1">
    <source>
        <dbReference type="EMBL" id="CAL5986150.1"/>
    </source>
</evidence>
<dbReference type="Proteomes" id="UP001642409">
    <property type="component" value="Unassembled WGS sequence"/>
</dbReference>
<comment type="caution">
    <text evidence="1">The sequence shown here is derived from an EMBL/GenBank/DDBJ whole genome shotgun (WGS) entry which is preliminary data.</text>
</comment>
<keyword evidence="2" id="KW-1185">Reference proteome</keyword>
<evidence type="ECO:0000313" key="2">
    <source>
        <dbReference type="Proteomes" id="UP001642409"/>
    </source>
</evidence>
<dbReference type="EMBL" id="CAXDID020000019">
    <property type="protein sequence ID" value="CAL5986150.1"/>
    <property type="molecule type" value="Genomic_DNA"/>
</dbReference>
<name>A0ABP1H8J6_9EUKA</name>
<gene>
    <name evidence="1" type="ORF">HINF_LOCUS9280</name>
</gene>
<accession>A0ABP1H8J6</accession>
<organism evidence="1 2">
    <name type="scientific">Hexamita inflata</name>
    <dbReference type="NCBI Taxonomy" id="28002"/>
    <lineage>
        <taxon>Eukaryota</taxon>
        <taxon>Metamonada</taxon>
        <taxon>Diplomonadida</taxon>
        <taxon>Hexamitidae</taxon>
        <taxon>Hexamitinae</taxon>
        <taxon>Hexamita</taxon>
    </lineage>
</organism>
<reference evidence="1 2" key="1">
    <citation type="submission" date="2024-07" db="EMBL/GenBank/DDBJ databases">
        <authorList>
            <person name="Akdeniz Z."/>
        </authorList>
    </citation>
    <scope>NUCLEOTIDE SEQUENCE [LARGE SCALE GENOMIC DNA]</scope>
</reference>
<protein>
    <submittedName>
        <fullName evidence="1">GTA-2-like_protein</fullName>
    </submittedName>
</protein>